<dbReference type="EC" id="4.3.2.1" evidence="3 7"/>
<dbReference type="GO" id="GO:0005829">
    <property type="term" value="C:cytosol"/>
    <property type="evidence" value="ECO:0007669"/>
    <property type="project" value="TreeGrafter"/>
</dbReference>
<dbReference type="PROSITE" id="PS00163">
    <property type="entry name" value="FUMARATE_LYASES"/>
    <property type="match status" value="1"/>
</dbReference>
<evidence type="ECO:0000259" key="8">
    <source>
        <dbReference type="Pfam" id="PF00206"/>
    </source>
</evidence>
<dbReference type="NCBIfam" id="TIGR00838">
    <property type="entry name" value="argH"/>
    <property type="match status" value="1"/>
</dbReference>
<feature type="domain" description="Argininosuccinate lyase C-terminal" evidence="9">
    <location>
        <begin position="364"/>
        <end position="430"/>
    </location>
</feature>
<dbReference type="InterPro" id="IPR009049">
    <property type="entry name" value="Argininosuccinate_lyase"/>
</dbReference>
<dbReference type="InterPro" id="IPR022761">
    <property type="entry name" value="Fumarate_lyase_N"/>
</dbReference>
<dbReference type="Pfam" id="PF14698">
    <property type="entry name" value="ASL_C2"/>
    <property type="match status" value="1"/>
</dbReference>
<dbReference type="InterPro" id="IPR020557">
    <property type="entry name" value="Fumarate_lyase_CS"/>
</dbReference>
<keyword evidence="5 7" id="KW-0028">Amino-acid biosynthesis</keyword>
<dbReference type="Gene3D" id="1.10.40.30">
    <property type="entry name" value="Fumarase/aspartase (C-terminal domain)"/>
    <property type="match status" value="1"/>
</dbReference>
<gene>
    <name evidence="7" type="primary">argH</name>
    <name evidence="10" type="ORF">SAMN06265353_1279</name>
</gene>
<dbReference type="InterPro" id="IPR024083">
    <property type="entry name" value="Fumarase/histidase_N"/>
</dbReference>
<dbReference type="EMBL" id="OBEN01000007">
    <property type="protein sequence ID" value="SNZ15084.1"/>
    <property type="molecule type" value="Genomic_DNA"/>
</dbReference>
<dbReference type="SUPFAM" id="SSF48557">
    <property type="entry name" value="L-aspartase-like"/>
    <property type="match status" value="1"/>
</dbReference>
<accession>A0A285P013</accession>
<evidence type="ECO:0000256" key="5">
    <source>
        <dbReference type="ARBA" id="ARBA00022605"/>
    </source>
</evidence>
<dbReference type="InterPro" id="IPR000362">
    <property type="entry name" value="Fumarate_lyase_fam"/>
</dbReference>
<evidence type="ECO:0000256" key="6">
    <source>
        <dbReference type="ARBA" id="ARBA00023239"/>
    </source>
</evidence>
<organism evidence="10 11">
    <name type="scientific">Hydrogenobacter hydrogenophilus</name>
    <dbReference type="NCBI Taxonomy" id="35835"/>
    <lineage>
        <taxon>Bacteria</taxon>
        <taxon>Pseudomonadati</taxon>
        <taxon>Aquificota</taxon>
        <taxon>Aquificia</taxon>
        <taxon>Aquificales</taxon>
        <taxon>Aquificaceae</taxon>
        <taxon>Hydrogenobacter</taxon>
    </lineage>
</organism>
<evidence type="ECO:0000256" key="1">
    <source>
        <dbReference type="ARBA" id="ARBA00000985"/>
    </source>
</evidence>
<evidence type="ECO:0000313" key="11">
    <source>
        <dbReference type="Proteomes" id="UP000218627"/>
    </source>
</evidence>
<reference evidence="11" key="1">
    <citation type="submission" date="2017-09" db="EMBL/GenBank/DDBJ databases">
        <authorList>
            <person name="Varghese N."/>
            <person name="Submissions S."/>
        </authorList>
    </citation>
    <scope>NUCLEOTIDE SEQUENCE [LARGE SCALE GENOMIC DNA]</scope>
    <source>
        <strain evidence="11">DSM 2913</strain>
    </source>
</reference>
<comment type="pathway">
    <text evidence="2 7">Amino-acid biosynthesis; L-arginine biosynthesis; L-arginine from L-ornithine and carbamoyl phosphate: step 3/3.</text>
</comment>
<dbReference type="PRINTS" id="PR00145">
    <property type="entry name" value="ARGSUCLYASE"/>
</dbReference>
<dbReference type="Gene3D" id="1.20.200.10">
    <property type="entry name" value="Fumarase/aspartase (Central domain)"/>
    <property type="match status" value="1"/>
</dbReference>
<evidence type="ECO:0000256" key="2">
    <source>
        <dbReference type="ARBA" id="ARBA00004941"/>
    </source>
</evidence>
<dbReference type="UniPathway" id="UPA00068">
    <property type="reaction ID" value="UER00114"/>
</dbReference>
<dbReference type="CDD" id="cd01359">
    <property type="entry name" value="Argininosuccinate_lyase"/>
    <property type="match status" value="1"/>
</dbReference>
<feature type="domain" description="Fumarate lyase N-terminal" evidence="8">
    <location>
        <begin position="7"/>
        <end position="301"/>
    </location>
</feature>
<dbReference type="HAMAP" id="MF_00006">
    <property type="entry name" value="Arg_succ_lyase"/>
    <property type="match status" value="1"/>
</dbReference>
<sequence length="458" mass="52574">MHKPWEGRFREKTEEFVEEFTQSVSFDRRLAEEDIRQNLAHIKTLLKAGILTKQEAHLLEKHLLDILKEVQEGSFPFRKELEDVHMNIEAELIKRAGEIGGKLHTGRSRNDQIATDERLYIKREIKECVILLKNLRKELVRLAENSIDIIVPAYTHLQRAQPIRLSHYFLAYREMFLSDELRLINAYRLADASPLGSGAVAGVDFPFDRFFTAQELGFRSLVRNSMYATSDRDYLLDTLYACAVIGMHLSRLSEDLILWSTQEFSFVELPDRLCTGSSIMPQKKNPDVLELIRGKTGRLYGNLMSLLTTLKGLPTAYNRDLQEDKEPLFDSIDTTKKCIEAMNLILEGLSVKADRTTPPFGDPMTATDIANYLVMKGIPFREAHRIVGNLIAYAISQGKNLGDLSLREFKEFSELFEEDVFELLDPRVVVDRRKTYGGTSKQEVIRQIQIAKREEGVR</sequence>
<dbReference type="AlphaFoldDB" id="A0A285P013"/>
<dbReference type="FunFam" id="1.20.200.10:FF:000015">
    <property type="entry name" value="argininosuccinate lyase isoform X2"/>
    <property type="match status" value="1"/>
</dbReference>
<evidence type="ECO:0000256" key="3">
    <source>
        <dbReference type="ARBA" id="ARBA00012338"/>
    </source>
</evidence>
<dbReference type="PRINTS" id="PR00149">
    <property type="entry name" value="FUMRATELYASE"/>
</dbReference>
<keyword evidence="6 7" id="KW-0456">Lyase</keyword>
<dbReference type="RefSeq" id="WP_096602539.1">
    <property type="nucleotide sequence ID" value="NZ_OBEN01000007.1"/>
</dbReference>
<comment type="subcellular location">
    <subcellularLocation>
        <location evidence="7">Cytoplasm</location>
    </subcellularLocation>
</comment>
<dbReference type="GO" id="GO:0042450">
    <property type="term" value="P:L-arginine biosynthetic process via ornithine"/>
    <property type="evidence" value="ECO:0007669"/>
    <property type="project" value="UniProtKB-UniRule"/>
</dbReference>
<evidence type="ECO:0000256" key="4">
    <source>
        <dbReference type="ARBA" id="ARBA00022571"/>
    </source>
</evidence>
<dbReference type="FunFam" id="1.10.40.30:FF:000001">
    <property type="entry name" value="Argininosuccinate lyase"/>
    <property type="match status" value="1"/>
</dbReference>
<dbReference type="Pfam" id="PF00206">
    <property type="entry name" value="Lyase_1"/>
    <property type="match status" value="1"/>
</dbReference>
<dbReference type="PANTHER" id="PTHR43814">
    <property type="entry name" value="ARGININOSUCCINATE LYASE"/>
    <property type="match status" value="1"/>
</dbReference>
<dbReference type="Proteomes" id="UP000218627">
    <property type="component" value="Unassembled WGS sequence"/>
</dbReference>
<dbReference type="InterPro" id="IPR008948">
    <property type="entry name" value="L-Aspartase-like"/>
</dbReference>
<keyword evidence="11" id="KW-1185">Reference proteome</keyword>
<keyword evidence="7" id="KW-0963">Cytoplasm</keyword>
<dbReference type="GO" id="GO:0004056">
    <property type="term" value="F:argininosuccinate lyase activity"/>
    <property type="evidence" value="ECO:0007669"/>
    <property type="project" value="UniProtKB-UniRule"/>
</dbReference>
<dbReference type="PANTHER" id="PTHR43814:SF1">
    <property type="entry name" value="ARGININOSUCCINATE LYASE"/>
    <property type="match status" value="1"/>
</dbReference>
<evidence type="ECO:0000313" key="10">
    <source>
        <dbReference type="EMBL" id="SNZ15084.1"/>
    </source>
</evidence>
<evidence type="ECO:0000256" key="7">
    <source>
        <dbReference type="HAMAP-Rule" id="MF_00006"/>
    </source>
</evidence>
<evidence type="ECO:0000259" key="9">
    <source>
        <dbReference type="Pfam" id="PF14698"/>
    </source>
</evidence>
<name>A0A285P013_9AQUI</name>
<comment type="similarity">
    <text evidence="7">Belongs to the lyase 1 family. Argininosuccinate lyase subfamily.</text>
</comment>
<keyword evidence="4 7" id="KW-0055">Arginine biosynthesis</keyword>
<dbReference type="OrthoDB" id="9769623at2"/>
<proteinExistence type="inferred from homology"/>
<dbReference type="Gene3D" id="1.10.275.10">
    <property type="entry name" value="Fumarase/aspartase (N-terminal domain)"/>
    <property type="match status" value="1"/>
</dbReference>
<dbReference type="InterPro" id="IPR029419">
    <property type="entry name" value="Arg_succ_lyase_C"/>
</dbReference>
<comment type="catalytic activity">
    <reaction evidence="1 7">
        <text>2-(N(omega)-L-arginino)succinate = fumarate + L-arginine</text>
        <dbReference type="Rhea" id="RHEA:24020"/>
        <dbReference type="ChEBI" id="CHEBI:29806"/>
        <dbReference type="ChEBI" id="CHEBI:32682"/>
        <dbReference type="ChEBI" id="CHEBI:57472"/>
        <dbReference type="EC" id="4.3.2.1"/>
    </reaction>
</comment>
<protein>
    <recommendedName>
        <fullName evidence="3 7">Argininosuccinate lyase</fullName>
        <shortName evidence="7">ASAL</shortName>
        <ecNumber evidence="3 7">4.3.2.1</ecNumber>
    </recommendedName>
    <alternativeName>
        <fullName evidence="7">Arginosuccinase</fullName>
    </alternativeName>
</protein>